<keyword evidence="2" id="KW-1133">Transmembrane helix</keyword>
<reference evidence="3" key="1">
    <citation type="journal article" date="2017" name="Nature">
        <title>The genome of Chenopodium quinoa.</title>
        <authorList>
            <person name="Jarvis D.E."/>
            <person name="Ho Y.S."/>
            <person name="Lightfoot D.J."/>
            <person name="Schmoeckel S.M."/>
            <person name="Li B."/>
            <person name="Borm T.J.A."/>
            <person name="Ohyanagi H."/>
            <person name="Mineta K."/>
            <person name="Michell C.T."/>
            <person name="Saber N."/>
            <person name="Kharbatia N.M."/>
            <person name="Rupper R.R."/>
            <person name="Sharp A.R."/>
            <person name="Dally N."/>
            <person name="Boughton B.A."/>
            <person name="Woo Y.H."/>
            <person name="Gao G."/>
            <person name="Schijlen E.G.W.M."/>
            <person name="Guo X."/>
            <person name="Momin A.A."/>
            <person name="Negrao S."/>
            <person name="Al-Babili S."/>
            <person name="Gehring C."/>
            <person name="Roessner U."/>
            <person name="Jung C."/>
            <person name="Murphy K."/>
            <person name="Arold S.T."/>
            <person name="Gojobori T."/>
            <person name="van der Linden C.G."/>
            <person name="van Loo E.N."/>
            <person name="Jellen E.N."/>
            <person name="Maughan P.J."/>
            <person name="Tester M."/>
        </authorList>
    </citation>
    <scope>NUCLEOTIDE SEQUENCE [LARGE SCALE GENOMIC DNA]</scope>
    <source>
        <strain evidence="3">cv. PI 614886</strain>
    </source>
</reference>
<evidence type="ECO:0000256" key="1">
    <source>
        <dbReference type="SAM" id="Coils"/>
    </source>
</evidence>
<dbReference type="Proteomes" id="UP000596660">
    <property type="component" value="Unplaced"/>
</dbReference>
<keyword evidence="4" id="KW-1185">Reference proteome</keyword>
<accession>A0A803KQ17</accession>
<feature type="transmembrane region" description="Helical" evidence="2">
    <location>
        <begin position="449"/>
        <end position="470"/>
    </location>
</feature>
<evidence type="ECO:0000313" key="4">
    <source>
        <dbReference type="Proteomes" id="UP000596660"/>
    </source>
</evidence>
<dbReference type="OrthoDB" id="1846188at2759"/>
<proteinExistence type="predicted"/>
<keyword evidence="2" id="KW-0812">Transmembrane</keyword>
<keyword evidence="1" id="KW-0175">Coiled coil</keyword>
<dbReference type="Pfam" id="PF03140">
    <property type="entry name" value="DUF247"/>
    <property type="match status" value="1"/>
</dbReference>
<feature type="coiled-coil region" evidence="1">
    <location>
        <begin position="88"/>
        <end position="122"/>
    </location>
</feature>
<dbReference type="GeneID" id="110687756"/>
<name>A0A803KQ17_CHEQI</name>
<dbReference type="InterPro" id="IPR004158">
    <property type="entry name" value="DUF247_pln"/>
</dbReference>
<dbReference type="RefSeq" id="XP_021720077.1">
    <property type="nucleotide sequence ID" value="XM_021864385.1"/>
</dbReference>
<dbReference type="KEGG" id="cqi:110687756"/>
<evidence type="ECO:0000313" key="3">
    <source>
        <dbReference type="EnsemblPlants" id="AUR62001123-RA:cds"/>
    </source>
</evidence>
<sequence>MDPQDSIPREQEEWVISLRNKLKEAQQYAARRPWEKWCIYRVPRRLRDVQESRFSYEPQTVSIGPYHNGSEQVLDMDFHKWVTLYQILERTGQDLNLYLDTIKEVEEQARACYQQQAELSSNKFVEMLVLDGCFILELFLFYPDRGTPSSNPIFSNKRIVEDMVLDMVMLENQIPLFIIDRLLKLMNMAGNPNDVHLKDSSVGLALNIFNPRWLTGKSMSKKEFNALKLELEQEEYLHILDVFRRSLLHILPQQDTSYRYGFQWRECDKLVPGSLKQWLQRRHANNAPDRNVRGGQVIHKVTELIEGGVKFRKRNTSCFWDIRFQSGVLEIPPIWIQGSTMATLLNVTAFESCHLKISDAVIASYVVFMECLIKSPEDVCHLHHCGIIQHLLGHDSEVVDMFKSISKEMLVDAHGGYYAKLSKQVNAYYNQRRNRWRASLLHKYFYNPWAIISLVAAIILLFLTAIQSFYKVYAYYRPNS</sequence>
<dbReference type="OMA" id="YIIANEC"/>
<reference evidence="3" key="2">
    <citation type="submission" date="2021-03" db="UniProtKB">
        <authorList>
            <consortium name="EnsemblPlants"/>
        </authorList>
    </citation>
    <scope>IDENTIFICATION</scope>
</reference>
<evidence type="ECO:0000256" key="2">
    <source>
        <dbReference type="SAM" id="Phobius"/>
    </source>
</evidence>
<dbReference type="PANTHER" id="PTHR31170">
    <property type="entry name" value="BNAC04G53230D PROTEIN"/>
    <property type="match status" value="1"/>
</dbReference>
<organism evidence="3 4">
    <name type="scientific">Chenopodium quinoa</name>
    <name type="common">Quinoa</name>
    <dbReference type="NCBI Taxonomy" id="63459"/>
    <lineage>
        <taxon>Eukaryota</taxon>
        <taxon>Viridiplantae</taxon>
        <taxon>Streptophyta</taxon>
        <taxon>Embryophyta</taxon>
        <taxon>Tracheophyta</taxon>
        <taxon>Spermatophyta</taxon>
        <taxon>Magnoliopsida</taxon>
        <taxon>eudicotyledons</taxon>
        <taxon>Gunneridae</taxon>
        <taxon>Pentapetalae</taxon>
        <taxon>Caryophyllales</taxon>
        <taxon>Chenopodiaceae</taxon>
        <taxon>Chenopodioideae</taxon>
        <taxon>Atripliceae</taxon>
        <taxon>Chenopodium</taxon>
    </lineage>
</organism>
<dbReference type="EnsemblPlants" id="AUR62001123-RA">
    <property type="protein sequence ID" value="AUR62001123-RA:cds"/>
    <property type="gene ID" value="AUR62001123"/>
</dbReference>
<dbReference type="PANTHER" id="PTHR31170:SF25">
    <property type="entry name" value="BNAA09G04570D PROTEIN"/>
    <property type="match status" value="1"/>
</dbReference>
<dbReference type="Gramene" id="AUR62001123-RA">
    <property type="protein sequence ID" value="AUR62001123-RA:cds"/>
    <property type="gene ID" value="AUR62001123"/>
</dbReference>
<keyword evidence="2" id="KW-0472">Membrane</keyword>
<dbReference type="AlphaFoldDB" id="A0A803KQ17"/>
<protein>
    <submittedName>
        <fullName evidence="3">Uncharacterized protein</fullName>
    </submittedName>
</protein>
<gene>
    <name evidence="3" type="primary">LOC110687756</name>
</gene>